<dbReference type="Gene3D" id="3.30.70.330">
    <property type="match status" value="1"/>
</dbReference>
<dbReference type="AlphaFoldDB" id="A0A812UXB0"/>
<dbReference type="InterPro" id="IPR000504">
    <property type="entry name" value="RRM_dom"/>
</dbReference>
<evidence type="ECO:0000313" key="4">
    <source>
        <dbReference type="Proteomes" id="UP000604046"/>
    </source>
</evidence>
<feature type="domain" description="RRM" evidence="2">
    <location>
        <begin position="43"/>
        <end position="119"/>
    </location>
</feature>
<dbReference type="OrthoDB" id="439808at2759"/>
<protein>
    <submittedName>
        <fullName evidence="3">PDI protein</fullName>
    </submittedName>
</protein>
<comment type="caution">
    <text evidence="3">The sequence shown here is derived from an EMBL/GenBank/DDBJ whole genome shotgun (WGS) entry which is preliminary data.</text>
</comment>
<dbReference type="SUPFAM" id="SSF54928">
    <property type="entry name" value="RNA-binding domain, RBD"/>
    <property type="match status" value="1"/>
</dbReference>
<sequence length="128" mass="13656">MGYGDGKGKGGPPMWYGLNPWMMMMMKGKGKGKGGLRSFDQKLKVWIGGLPADNCSIDLNKRLKEHMSSAGGNCLYAEVGKSGNAGAAFKTQEEAVAAINALNGSVFEGIQLHVDEWTRKEPTPPPGV</sequence>
<dbReference type="InterPro" id="IPR012677">
    <property type="entry name" value="Nucleotide-bd_a/b_plait_sf"/>
</dbReference>
<dbReference type="GO" id="GO:0003723">
    <property type="term" value="F:RNA binding"/>
    <property type="evidence" value="ECO:0007669"/>
    <property type="project" value="UniProtKB-UniRule"/>
</dbReference>
<accession>A0A812UXB0</accession>
<dbReference type="Proteomes" id="UP000604046">
    <property type="component" value="Unassembled WGS sequence"/>
</dbReference>
<keyword evidence="4" id="KW-1185">Reference proteome</keyword>
<dbReference type="InterPro" id="IPR035979">
    <property type="entry name" value="RBD_domain_sf"/>
</dbReference>
<dbReference type="EMBL" id="CAJNDS010002751">
    <property type="protein sequence ID" value="CAE7584749.1"/>
    <property type="molecule type" value="Genomic_DNA"/>
</dbReference>
<keyword evidence="1" id="KW-0694">RNA-binding</keyword>
<proteinExistence type="predicted"/>
<name>A0A812UXB0_9DINO</name>
<reference evidence="3" key="1">
    <citation type="submission" date="2021-02" db="EMBL/GenBank/DDBJ databases">
        <authorList>
            <person name="Dougan E. K."/>
            <person name="Rhodes N."/>
            <person name="Thang M."/>
            <person name="Chan C."/>
        </authorList>
    </citation>
    <scope>NUCLEOTIDE SEQUENCE</scope>
</reference>
<dbReference type="PROSITE" id="PS50102">
    <property type="entry name" value="RRM"/>
    <property type="match status" value="1"/>
</dbReference>
<evidence type="ECO:0000256" key="1">
    <source>
        <dbReference type="PROSITE-ProRule" id="PRU00176"/>
    </source>
</evidence>
<organism evidence="3 4">
    <name type="scientific">Symbiodinium natans</name>
    <dbReference type="NCBI Taxonomy" id="878477"/>
    <lineage>
        <taxon>Eukaryota</taxon>
        <taxon>Sar</taxon>
        <taxon>Alveolata</taxon>
        <taxon>Dinophyceae</taxon>
        <taxon>Suessiales</taxon>
        <taxon>Symbiodiniaceae</taxon>
        <taxon>Symbiodinium</taxon>
    </lineage>
</organism>
<evidence type="ECO:0000259" key="2">
    <source>
        <dbReference type="PROSITE" id="PS50102"/>
    </source>
</evidence>
<gene>
    <name evidence="3" type="primary">PDI</name>
    <name evidence="3" type="ORF">SNAT2548_LOCUS33347</name>
</gene>
<dbReference type="CDD" id="cd00590">
    <property type="entry name" value="RRM_SF"/>
    <property type="match status" value="1"/>
</dbReference>
<evidence type="ECO:0000313" key="3">
    <source>
        <dbReference type="EMBL" id="CAE7584749.1"/>
    </source>
</evidence>